<evidence type="ECO:0000313" key="3">
    <source>
        <dbReference type="EMBL" id="TJZ78724.1"/>
    </source>
</evidence>
<keyword evidence="4" id="KW-1185">Reference proteome</keyword>
<evidence type="ECO:0000256" key="2">
    <source>
        <dbReference type="SAM" id="SignalP"/>
    </source>
</evidence>
<dbReference type="RefSeq" id="WP_136771240.1">
    <property type="nucleotide sequence ID" value="NZ_CP156074.1"/>
</dbReference>
<name>A0A4U0QR80_9NEIS</name>
<proteinExistence type="predicted"/>
<evidence type="ECO:0000256" key="1">
    <source>
        <dbReference type="SAM" id="Coils"/>
    </source>
</evidence>
<feature type="signal peptide" evidence="2">
    <location>
        <begin position="1"/>
        <end position="17"/>
    </location>
</feature>
<keyword evidence="1" id="KW-0175">Coiled coil</keyword>
<comment type="caution">
    <text evidence="3">The sequence shown here is derived from an EMBL/GenBank/DDBJ whole genome shotgun (WGS) entry which is preliminary data.</text>
</comment>
<feature type="coiled-coil region" evidence="1">
    <location>
        <begin position="129"/>
        <end position="170"/>
    </location>
</feature>
<dbReference type="PROSITE" id="PS51257">
    <property type="entry name" value="PROKAR_LIPOPROTEIN"/>
    <property type="match status" value="1"/>
</dbReference>
<evidence type="ECO:0000313" key="4">
    <source>
        <dbReference type="Proteomes" id="UP000310016"/>
    </source>
</evidence>
<dbReference type="Proteomes" id="UP000310016">
    <property type="component" value="Unassembled WGS sequence"/>
</dbReference>
<sequence length="184" mass="19739">MKRFAALTLILAPLWLAGCVTPPPPPPVPVVEPTPTPEPLVYVEHLPSEVDAVLVYGARIRALPVGELARELAALAGDPTGPDTTLKRALVLSRMHGNGELARAIGLLDALGKSTDEATTPFKPLAAVLLAQFNERRKLEDQVERLGQQVKDEQRRADEANAKVEALKKIESTLPARPSAPASK</sequence>
<dbReference type="EMBL" id="SUMF01000001">
    <property type="protein sequence ID" value="TJZ78724.1"/>
    <property type="molecule type" value="Genomic_DNA"/>
</dbReference>
<evidence type="ECO:0008006" key="5">
    <source>
        <dbReference type="Google" id="ProtNLM"/>
    </source>
</evidence>
<dbReference type="OrthoDB" id="9181655at2"/>
<dbReference type="AlphaFoldDB" id="A0A4U0QR80"/>
<accession>A0A4U0QR80</accession>
<keyword evidence="2" id="KW-0732">Signal</keyword>
<gene>
    <name evidence="3" type="ORF">FAZ21_00060</name>
</gene>
<protein>
    <recommendedName>
        <fullName evidence="5">Tetratricopeptide repeat protein</fullName>
    </recommendedName>
</protein>
<organism evidence="3 4">
    <name type="scientific">Chitiniphilus eburneus</name>
    <dbReference type="NCBI Taxonomy" id="2571148"/>
    <lineage>
        <taxon>Bacteria</taxon>
        <taxon>Pseudomonadati</taxon>
        <taxon>Pseudomonadota</taxon>
        <taxon>Betaproteobacteria</taxon>
        <taxon>Neisseriales</taxon>
        <taxon>Chitinibacteraceae</taxon>
        <taxon>Chitiniphilus</taxon>
    </lineage>
</organism>
<reference evidence="3 4" key="1">
    <citation type="submission" date="2019-04" db="EMBL/GenBank/DDBJ databases">
        <title>Chitiniphilus eburnea sp. nov., a novel chitinolytic bacterium isolated from aquaculture sludge.</title>
        <authorList>
            <person name="Sheng M."/>
        </authorList>
    </citation>
    <scope>NUCLEOTIDE SEQUENCE [LARGE SCALE GENOMIC DNA]</scope>
    <source>
        <strain evidence="3 4">HX-2-15</strain>
    </source>
</reference>
<feature type="chain" id="PRO_5020487927" description="Tetratricopeptide repeat protein" evidence="2">
    <location>
        <begin position="18"/>
        <end position="184"/>
    </location>
</feature>